<keyword evidence="2" id="KW-0378">Hydrolase</keyword>
<dbReference type="FunFam" id="3.20.20.80:FF:000020">
    <property type="entry name" value="Beta-glucosidase 12"/>
    <property type="match status" value="1"/>
</dbReference>
<proteinExistence type="inferred from homology"/>
<dbReference type="Gene3D" id="3.20.20.80">
    <property type="entry name" value="Glycosidases"/>
    <property type="match status" value="1"/>
</dbReference>
<evidence type="ECO:0000313" key="6">
    <source>
        <dbReference type="Proteomes" id="UP001187471"/>
    </source>
</evidence>
<comment type="caution">
    <text evidence="5">The sequence shown here is derived from an EMBL/GenBank/DDBJ whole genome shotgun (WGS) entry which is preliminary data.</text>
</comment>
<dbReference type="PRINTS" id="PR00131">
    <property type="entry name" value="GLHYDRLASE1"/>
</dbReference>
<evidence type="ECO:0008006" key="7">
    <source>
        <dbReference type="Google" id="ProtNLM"/>
    </source>
</evidence>
<dbReference type="EMBL" id="JAVXUO010002923">
    <property type="protein sequence ID" value="KAK2968279.1"/>
    <property type="molecule type" value="Genomic_DNA"/>
</dbReference>
<keyword evidence="3" id="KW-0326">Glycosidase</keyword>
<evidence type="ECO:0000256" key="2">
    <source>
        <dbReference type="ARBA" id="ARBA00022801"/>
    </source>
</evidence>
<keyword evidence="6" id="KW-1185">Reference proteome</keyword>
<reference evidence="5" key="1">
    <citation type="submission" date="2022-12" db="EMBL/GenBank/DDBJ databases">
        <title>Draft genome assemblies for two species of Escallonia (Escalloniales).</title>
        <authorList>
            <person name="Chanderbali A."/>
            <person name="Dervinis C."/>
            <person name="Anghel I."/>
            <person name="Soltis D."/>
            <person name="Soltis P."/>
            <person name="Zapata F."/>
        </authorList>
    </citation>
    <scope>NUCLEOTIDE SEQUENCE</scope>
    <source>
        <strain evidence="5">UCBG92.1500</strain>
        <tissue evidence="5">Leaf</tissue>
    </source>
</reference>
<dbReference type="InterPro" id="IPR017853">
    <property type="entry name" value="GH"/>
</dbReference>
<dbReference type="AlphaFoldDB" id="A0AA88U229"/>
<accession>A0AA88U229</accession>
<dbReference type="SUPFAM" id="SSF51445">
    <property type="entry name" value="(Trans)glycosidases"/>
    <property type="match status" value="1"/>
</dbReference>
<sequence length="421" mass="48217">VEGAWNEDGKGPSNWDFFSHTYPAGKLSGGVNEAGIKYYNNFINELLANGLQPYVTLFHWDVPQALEKAYGGFLSPKIVNDFQDFANLCFERFGDRVRHWITLNEPWTLAVNGYDYGSIAPGRCSTWRNYNCTGGDSSTEPYMVTHYQILAHAAASKLYRTKYKVDYKTRLILQKIYLSCNLALRLWMVPASNSSWDIRASLRAQDFFLGWYMDPLVFGDYSHLMKSLVGARLPRFTAEQSNLVKGSLDFLGLNYYTANYAAHVPNFNDGVNVSYTTDNRVNLTTSINGVPIGEKAGSDWLYVYPQGIKETLLYIKEKYNNPIIYITENGIDEINNSSLTLKQALTDNFRIRYYSRHLVNVVEAIKEGVNVKGFFAWAIMDNFEWDMGYTSRFGLNYVDFTDGLKRYPKLSAKWMTNFLKK</sequence>
<dbReference type="GO" id="GO:0005975">
    <property type="term" value="P:carbohydrate metabolic process"/>
    <property type="evidence" value="ECO:0007669"/>
    <property type="project" value="InterPro"/>
</dbReference>
<evidence type="ECO:0000313" key="5">
    <source>
        <dbReference type="EMBL" id="KAK2968279.1"/>
    </source>
</evidence>
<comment type="similarity">
    <text evidence="1 4">Belongs to the glycosyl hydrolase 1 family.</text>
</comment>
<dbReference type="InterPro" id="IPR001360">
    <property type="entry name" value="Glyco_hydro_1"/>
</dbReference>
<protein>
    <recommendedName>
        <fullName evidence="7">Beta-glucosidase</fullName>
    </recommendedName>
</protein>
<dbReference type="Proteomes" id="UP001187471">
    <property type="component" value="Unassembled WGS sequence"/>
</dbReference>
<organism evidence="5 6">
    <name type="scientific">Escallonia rubra</name>
    <dbReference type="NCBI Taxonomy" id="112253"/>
    <lineage>
        <taxon>Eukaryota</taxon>
        <taxon>Viridiplantae</taxon>
        <taxon>Streptophyta</taxon>
        <taxon>Embryophyta</taxon>
        <taxon>Tracheophyta</taxon>
        <taxon>Spermatophyta</taxon>
        <taxon>Magnoliopsida</taxon>
        <taxon>eudicotyledons</taxon>
        <taxon>Gunneridae</taxon>
        <taxon>Pentapetalae</taxon>
        <taxon>asterids</taxon>
        <taxon>campanulids</taxon>
        <taxon>Escalloniales</taxon>
        <taxon>Escalloniaceae</taxon>
        <taxon>Escallonia</taxon>
    </lineage>
</organism>
<dbReference type="PANTHER" id="PTHR10353">
    <property type="entry name" value="GLYCOSYL HYDROLASE"/>
    <property type="match status" value="1"/>
</dbReference>
<dbReference type="PANTHER" id="PTHR10353:SF137">
    <property type="entry name" value="MYROSINASE 3-RELATED"/>
    <property type="match status" value="1"/>
</dbReference>
<name>A0AA88U229_9ASTE</name>
<evidence type="ECO:0000256" key="3">
    <source>
        <dbReference type="ARBA" id="ARBA00023295"/>
    </source>
</evidence>
<evidence type="ECO:0000256" key="1">
    <source>
        <dbReference type="ARBA" id="ARBA00010838"/>
    </source>
</evidence>
<dbReference type="GO" id="GO:0008422">
    <property type="term" value="F:beta-glucosidase activity"/>
    <property type="evidence" value="ECO:0007669"/>
    <property type="project" value="TreeGrafter"/>
</dbReference>
<evidence type="ECO:0000256" key="4">
    <source>
        <dbReference type="RuleBase" id="RU003690"/>
    </source>
</evidence>
<gene>
    <name evidence="5" type="ORF">RJ640_016211</name>
</gene>
<feature type="non-terminal residue" evidence="5">
    <location>
        <position position="421"/>
    </location>
</feature>
<dbReference type="Pfam" id="PF00232">
    <property type="entry name" value="Glyco_hydro_1"/>
    <property type="match status" value="1"/>
</dbReference>